<evidence type="ECO:0000313" key="2">
    <source>
        <dbReference type="Proteomes" id="UP000002743"/>
    </source>
</evidence>
<dbReference type="eggNOG" id="ENOG502ZWHF">
    <property type="taxonomic scope" value="Bacteria"/>
</dbReference>
<dbReference type="STRING" id="582744.Msip34_0527"/>
<accession>C6X9F5</accession>
<organism evidence="1 2">
    <name type="scientific">Methylovorus glucosotrophus (strain SIP3-4)</name>
    <dbReference type="NCBI Taxonomy" id="582744"/>
    <lineage>
        <taxon>Bacteria</taxon>
        <taxon>Pseudomonadati</taxon>
        <taxon>Pseudomonadota</taxon>
        <taxon>Betaproteobacteria</taxon>
        <taxon>Nitrosomonadales</taxon>
        <taxon>Methylophilaceae</taxon>
        <taxon>Methylovorus</taxon>
    </lineage>
</organism>
<evidence type="ECO:0008006" key="3">
    <source>
        <dbReference type="Google" id="ProtNLM"/>
    </source>
</evidence>
<dbReference type="HOGENOM" id="CLU_2193878_0_0_4"/>
<dbReference type="KEGG" id="mei:Msip34_0527"/>
<dbReference type="Proteomes" id="UP000002743">
    <property type="component" value="Chromosome"/>
</dbReference>
<gene>
    <name evidence="1" type="ordered locus">Msip34_0527</name>
</gene>
<reference evidence="1 2" key="2">
    <citation type="journal article" date="2011" name="J. Bacteriol.">
        <title>Genomes of three methylotrophs from a single niche uncover genetic and metabolic divergence of Methylophilaceae.</title>
        <authorList>
            <person name="Lapidus A."/>
            <person name="Clum A."/>
            <person name="Labutti K."/>
            <person name="Kaluzhnaya M.G."/>
            <person name="Lim S."/>
            <person name="Beck D.A."/>
            <person name="Glavina Del Rio T."/>
            <person name="Nolan M."/>
            <person name="Mavromatis K."/>
            <person name="Huntemann M."/>
            <person name="Lucas S."/>
            <person name="Lidstrom M.E."/>
            <person name="Ivanova N."/>
            <person name="Chistoserdova L."/>
        </authorList>
    </citation>
    <scope>NUCLEOTIDE SEQUENCE [LARGE SCALE GENOMIC DNA]</scope>
    <source>
        <strain evidence="1 2">SIP3-4</strain>
    </source>
</reference>
<evidence type="ECO:0000313" key="1">
    <source>
        <dbReference type="EMBL" id="ACT49775.1"/>
    </source>
</evidence>
<dbReference type="AlphaFoldDB" id="C6X9F5"/>
<keyword evidence="2" id="KW-1185">Reference proteome</keyword>
<protein>
    <recommendedName>
        <fullName evidence="3">Lipoprotein SmpA/OmlA domain-containing protein</fullName>
    </recommendedName>
</protein>
<sequence precursor="true">METILDDMCECWTSALKSMPRFCFYIGLLFLQTACGIEPHINCTDAKKVHVGMRQADVVKLLGDPYFVSLSKDNVVFGWQDKEDIRLVKNSLQIHINPQTGLINNIEGTCAE</sequence>
<proteinExistence type="predicted"/>
<dbReference type="RefSeq" id="WP_015829417.1">
    <property type="nucleotide sequence ID" value="NC_012969.1"/>
</dbReference>
<name>C6X9F5_METGS</name>
<reference evidence="2" key="1">
    <citation type="submission" date="2009-07" db="EMBL/GenBank/DDBJ databases">
        <title>Complete sequence of chromosome of Methylovorus sp. SIP3-4.</title>
        <authorList>
            <person name="Lucas S."/>
            <person name="Copeland A."/>
            <person name="Lapidus A."/>
            <person name="Glavina del Rio T."/>
            <person name="Tice H."/>
            <person name="Bruce D."/>
            <person name="Goodwin L."/>
            <person name="Pitluck S."/>
            <person name="Clum A."/>
            <person name="Larimer F."/>
            <person name="Land M."/>
            <person name="Hauser L."/>
            <person name="Kyrpides N."/>
            <person name="Mikhailova N."/>
            <person name="Kayluzhnaya M."/>
            <person name="Chistoserdova L."/>
        </authorList>
    </citation>
    <scope>NUCLEOTIDE SEQUENCE [LARGE SCALE GENOMIC DNA]</scope>
    <source>
        <strain evidence="2">SIP3-4</strain>
    </source>
</reference>
<dbReference type="EMBL" id="CP001674">
    <property type="protein sequence ID" value="ACT49775.1"/>
    <property type="molecule type" value="Genomic_DNA"/>
</dbReference>